<keyword evidence="3" id="KW-1185">Reference proteome</keyword>
<dbReference type="AlphaFoldDB" id="A0AAV4CU40"/>
<organism evidence="2 3">
    <name type="scientific">Plakobranchus ocellatus</name>
    <dbReference type="NCBI Taxonomy" id="259542"/>
    <lineage>
        <taxon>Eukaryota</taxon>
        <taxon>Metazoa</taxon>
        <taxon>Spiralia</taxon>
        <taxon>Lophotrochozoa</taxon>
        <taxon>Mollusca</taxon>
        <taxon>Gastropoda</taxon>
        <taxon>Heterobranchia</taxon>
        <taxon>Euthyneura</taxon>
        <taxon>Panpulmonata</taxon>
        <taxon>Sacoglossa</taxon>
        <taxon>Placobranchoidea</taxon>
        <taxon>Plakobranchidae</taxon>
        <taxon>Plakobranchus</taxon>
    </lineage>
</organism>
<gene>
    <name evidence="2" type="ORF">PoB_006194800</name>
</gene>
<evidence type="ECO:0000256" key="1">
    <source>
        <dbReference type="SAM" id="MobiDB-lite"/>
    </source>
</evidence>
<evidence type="ECO:0000313" key="2">
    <source>
        <dbReference type="EMBL" id="GFO35443.1"/>
    </source>
</evidence>
<sequence>MHPETLEVLSEGSVNMVVLSGAACYLCKVPRYRGGAVKRRAGEKSFFFYCCSCPLSLAPLDFRRSGTPVCWVLMNQEPVTKLTMLGNMASDLDTLLTDLHGKKTTGHSHQAAYSNRDSKGEQDLPTFSTPGTLHSADTLGKDSFLSSAGNTSRRHGDVLPFEHGAKFRGRTPSPTSLLAYFSTCCTNISRGPCLYNSEKIPRWRITTCNKDLRIFNILYIIVENDIQVAPCGAPSGEHVPCCRIHVRCVNCQPQISEDFGASDDHCLVVQSREDHQCAVIRTGLPIPWGACSNPKTIFVGLCDVGGTVDSEPALRSARILLSQVPAWPPALWPVEGQKA</sequence>
<reference evidence="2 3" key="1">
    <citation type="journal article" date="2021" name="Elife">
        <title>Chloroplast acquisition without the gene transfer in kleptoplastic sea slugs, Plakobranchus ocellatus.</title>
        <authorList>
            <person name="Maeda T."/>
            <person name="Takahashi S."/>
            <person name="Yoshida T."/>
            <person name="Shimamura S."/>
            <person name="Takaki Y."/>
            <person name="Nagai Y."/>
            <person name="Toyoda A."/>
            <person name="Suzuki Y."/>
            <person name="Arimoto A."/>
            <person name="Ishii H."/>
            <person name="Satoh N."/>
            <person name="Nishiyama T."/>
            <person name="Hasebe M."/>
            <person name="Maruyama T."/>
            <person name="Minagawa J."/>
            <person name="Obokata J."/>
            <person name="Shigenobu S."/>
        </authorList>
    </citation>
    <scope>NUCLEOTIDE SEQUENCE [LARGE SCALE GENOMIC DNA]</scope>
</reference>
<dbReference type="EMBL" id="BLXT01006999">
    <property type="protein sequence ID" value="GFO35443.1"/>
    <property type="molecule type" value="Genomic_DNA"/>
</dbReference>
<feature type="region of interest" description="Disordered" evidence="1">
    <location>
        <begin position="106"/>
        <end position="135"/>
    </location>
</feature>
<protein>
    <submittedName>
        <fullName evidence="2">Uncharacterized protein</fullName>
    </submittedName>
</protein>
<evidence type="ECO:0000313" key="3">
    <source>
        <dbReference type="Proteomes" id="UP000735302"/>
    </source>
</evidence>
<comment type="caution">
    <text evidence="2">The sequence shown here is derived from an EMBL/GenBank/DDBJ whole genome shotgun (WGS) entry which is preliminary data.</text>
</comment>
<proteinExistence type="predicted"/>
<name>A0AAV4CU40_9GAST</name>
<accession>A0AAV4CU40</accession>
<dbReference type="Proteomes" id="UP000735302">
    <property type="component" value="Unassembled WGS sequence"/>
</dbReference>